<dbReference type="GO" id="GO:0070987">
    <property type="term" value="P:error-free translesion synthesis"/>
    <property type="evidence" value="ECO:0007669"/>
    <property type="project" value="UniProtKB-ARBA"/>
</dbReference>
<dbReference type="SUPFAM" id="SSF56672">
    <property type="entry name" value="DNA/RNA polymerases"/>
    <property type="match status" value="1"/>
</dbReference>
<dbReference type="EMBL" id="SWFS01000168">
    <property type="protein sequence ID" value="KAA8915382.1"/>
    <property type="molecule type" value="Genomic_DNA"/>
</dbReference>
<protein>
    <recommendedName>
        <fullName evidence="1">UmuC domain-containing protein</fullName>
    </recommendedName>
</protein>
<comment type="caution">
    <text evidence="2">The sequence shown here is derived from an EMBL/GenBank/DDBJ whole genome shotgun (WGS) entry which is preliminary data.</text>
</comment>
<dbReference type="Proteomes" id="UP000761534">
    <property type="component" value="Unassembled WGS sequence"/>
</dbReference>
<evidence type="ECO:0000313" key="3">
    <source>
        <dbReference type="Proteomes" id="UP000761534"/>
    </source>
</evidence>
<dbReference type="Gene3D" id="3.30.1490.100">
    <property type="entry name" value="DNA polymerase, Y-family, little finger domain"/>
    <property type="match status" value="1"/>
</dbReference>
<dbReference type="InterPro" id="IPR036775">
    <property type="entry name" value="DNA_pol_Y-fam_lit_finger_sf"/>
</dbReference>
<dbReference type="VEuPathDB" id="FungiDB:TRICI_002460"/>
<dbReference type="InterPro" id="IPR043502">
    <property type="entry name" value="DNA/RNA_pol_sf"/>
</dbReference>
<dbReference type="GO" id="GO:0003684">
    <property type="term" value="F:damaged DNA binding"/>
    <property type="evidence" value="ECO:0007669"/>
    <property type="project" value="InterPro"/>
</dbReference>
<keyword evidence="3" id="KW-1185">Reference proteome</keyword>
<dbReference type="Gene3D" id="3.30.70.270">
    <property type="match status" value="1"/>
</dbReference>
<dbReference type="PANTHER" id="PTHR46404:SF1">
    <property type="entry name" value="DNA POLYMERASE IOTA"/>
    <property type="match status" value="1"/>
</dbReference>
<accession>A0A642VC03</accession>
<dbReference type="GO" id="GO:0003887">
    <property type="term" value="F:DNA-directed DNA polymerase activity"/>
    <property type="evidence" value="ECO:0007669"/>
    <property type="project" value="TreeGrafter"/>
</dbReference>
<organism evidence="2 3">
    <name type="scientific">Trichomonascus ciferrii</name>
    <dbReference type="NCBI Taxonomy" id="44093"/>
    <lineage>
        <taxon>Eukaryota</taxon>
        <taxon>Fungi</taxon>
        <taxon>Dikarya</taxon>
        <taxon>Ascomycota</taxon>
        <taxon>Saccharomycotina</taxon>
        <taxon>Dipodascomycetes</taxon>
        <taxon>Dipodascales</taxon>
        <taxon>Trichomonascaceae</taxon>
        <taxon>Trichomonascus</taxon>
        <taxon>Trichomonascus ciferrii complex</taxon>
    </lineage>
</organism>
<dbReference type="Pfam" id="PF00817">
    <property type="entry name" value="IMS"/>
    <property type="match status" value="1"/>
</dbReference>
<dbReference type="OrthoDB" id="447129at2759"/>
<dbReference type="PROSITE" id="PS50173">
    <property type="entry name" value="UMUC"/>
    <property type="match status" value="1"/>
</dbReference>
<dbReference type="Gene3D" id="3.40.1170.60">
    <property type="match status" value="1"/>
</dbReference>
<sequence>MYLAIDFDAFYCGVEEKYDPKLKGEPFIVAQKNCIATLSYAARELGLKKLGLVSEAKRTHPHVRHINGEDLSKYRKEGRYLWKFIKEKVDGCPVERLGVEEMWIDLTPTLDTNYEILEVLGFFEFIDNLENADYEPLDVVDLSLSPDPDSPRVYCENFSFELPTKVFPEEIGSKLEDVASKSGYVRAYVAGHLAYQLHEIIFQETGYSCSIGVAQNKTLSKMVGSLNKPNGVTVLYPGFEGEYLKRLPVSKIPYFGARSVEKVKAIMGVTDTPTVERVLIYFETEEAFLRQLGNTDKEKHLWDLLHGNDDSQVIDSPEFPSQISNEDSLKRGVITNLDQMAKRLQPIVLALFDQILTDLVDIELARWRAYPTTLRLQYSLHDGISRKSSSTKLPAKFEALAKLTTPQDQLKREELAQKLIHSDVLKLFKRPNSPSWSVALLNVAVEGIQNLEF</sequence>
<gene>
    <name evidence="2" type="ORF">TRICI_002460</name>
</gene>
<proteinExistence type="predicted"/>
<feature type="domain" description="UmuC" evidence="1">
    <location>
        <begin position="2"/>
        <end position="256"/>
    </location>
</feature>
<evidence type="ECO:0000259" key="1">
    <source>
        <dbReference type="PROSITE" id="PS50173"/>
    </source>
</evidence>
<dbReference type="GO" id="GO:0006281">
    <property type="term" value="P:DNA repair"/>
    <property type="evidence" value="ECO:0007669"/>
    <property type="project" value="InterPro"/>
</dbReference>
<evidence type="ECO:0000313" key="2">
    <source>
        <dbReference type="EMBL" id="KAA8915382.1"/>
    </source>
</evidence>
<dbReference type="InterPro" id="IPR001126">
    <property type="entry name" value="UmuC"/>
</dbReference>
<name>A0A642VC03_9ASCO</name>
<dbReference type="PANTHER" id="PTHR46404">
    <property type="entry name" value="DNA POLYMERASE IOTA"/>
    <property type="match status" value="1"/>
</dbReference>
<dbReference type="AlphaFoldDB" id="A0A642VC03"/>
<reference evidence="2" key="1">
    <citation type="journal article" date="2019" name="G3 (Bethesda)">
        <title>Genome Assemblies of Two Rare Opportunistic Yeast Pathogens: Diutina rugosa (syn. Candida rugosa) and Trichomonascus ciferrii (syn. Candida ciferrii).</title>
        <authorList>
            <person name="Mixao V."/>
            <person name="Saus E."/>
            <person name="Hansen A.P."/>
            <person name="Lass-Florl C."/>
            <person name="Gabaldon T."/>
        </authorList>
    </citation>
    <scope>NUCLEOTIDE SEQUENCE</scope>
    <source>
        <strain evidence="2">CBS 4856</strain>
    </source>
</reference>
<dbReference type="InterPro" id="IPR043128">
    <property type="entry name" value="Rev_trsase/Diguanyl_cyclase"/>
</dbReference>